<evidence type="ECO:0000313" key="2">
    <source>
        <dbReference type="Proteomes" id="UP000017559"/>
    </source>
</evidence>
<comment type="caution">
    <text evidence="1">The sequence shown here is derived from an EMBL/GenBank/DDBJ whole genome shotgun (WGS) entry which is preliminary data.</text>
</comment>
<dbReference type="HOGENOM" id="CLU_069535_0_0_1"/>
<proteinExistence type="predicted"/>
<dbReference type="InterPro" id="IPR011330">
    <property type="entry name" value="Glyco_hydro/deAcase_b/a-brl"/>
</dbReference>
<dbReference type="PANTHER" id="PTHR30292:SF0">
    <property type="entry name" value="5-OXOPROLINASE SUBUNIT A"/>
    <property type="match status" value="1"/>
</dbReference>
<dbReference type="STRING" id="1381753.V2WV16"/>
<dbReference type="EMBL" id="AWSO01000420">
    <property type="protein sequence ID" value="ESK90673.1"/>
    <property type="molecule type" value="Genomic_DNA"/>
</dbReference>
<name>V2WV16_MONRO</name>
<dbReference type="GO" id="GO:0005975">
    <property type="term" value="P:carbohydrate metabolic process"/>
    <property type="evidence" value="ECO:0007669"/>
    <property type="project" value="InterPro"/>
</dbReference>
<keyword evidence="2" id="KW-1185">Reference proteome</keyword>
<dbReference type="SUPFAM" id="SSF88713">
    <property type="entry name" value="Glycoside hydrolase/deacetylase"/>
    <property type="match status" value="1"/>
</dbReference>
<dbReference type="PANTHER" id="PTHR30292">
    <property type="entry name" value="UNCHARACTERIZED PROTEIN YBGL-RELATED"/>
    <property type="match status" value="1"/>
</dbReference>
<reference evidence="1 2" key="1">
    <citation type="journal article" date="2014" name="BMC Genomics">
        <title>Genome and secretome analysis of the hemibiotrophic fungal pathogen, Moniliophthora roreri, which causes frosty pod rot disease of cacao: mechanisms of the biotrophic and necrotrophic phases.</title>
        <authorList>
            <person name="Meinhardt L.W."/>
            <person name="Costa G.G.L."/>
            <person name="Thomazella D.P.T."/>
            <person name="Teixeira P.J.P.L."/>
            <person name="Carazzolle M.F."/>
            <person name="Schuster S.C."/>
            <person name="Carlson J.E."/>
            <person name="Guiltinan M.J."/>
            <person name="Mieczkowski P."/>
            <person name="Farmer A."/>
            <person name="Ramaraj T."/>
            <person name="Crozier J."/>
            <person name="Davis R.E."/>
            <person name="Shao J."/>
            <person name="Melnick R.L."/>
            <person name="Pereira G.A.G."/>
            <person name="Bailey B.A."/>
        </authorList>
    </citation>
    <scope>NUCLEOTIDE SEQUENCE [LARGE SCALE GENOMIC DNA]</scope>
    <source>
        <strain evidence="1 2">MCA 2997</strain>
    </source>
</reference>
<protein>
    <submittedName>
        <fullName evidence="1">Lactam utilization protein</fullName>
    </submittedName>
</protein>
<dbReference type="OrthoDB" id="5295431at2759"/>
<dbReference type="AlphaFoldDB" id="V2WV16"/>
<dbReference type="Pfam" id="PF03746">
    <property type="entry name" value="LamB_YcsF"/>
    <property type="match status" value="1"/>
</dbReference>
<dbReference type="InterPro" id="IPR005501">
    <property type="entry name" value="LamB/YcsF/PxpA-like"/>
</dbReference>
<organism evidence="1 2">
    <name type="scientific">Moniliophthora roreri (strain MCA 2997)</name>
    <name type="common">Cocoa frosty pod rot fungus</name>
    <name type="synonym">Crinipellis roreri</name>
    <dbReference type="NCBI Taxonomy" id="1381753"/>
    <lineage>
        <taxon>Eukaryota</taxon>
        <taxon>Fungi</taxon>
        <taxon>Dikarya</taxon>
        <taxon>Basidiomycota</taxon>
        <taxon>Agaricomycotina</taxon>
        <taxon>Agaricomycetes</taxon>
        <taxon>Agaricomycetidae</taxon>
        <taxon>Agaricales</taxon>
        <taxon>Marasmiineae</taxon>
        <taxon>Marasmiaceae</taxon>
        <taxon>Moniliophthora</taxon>
    </lineage>
</organism>
<accession>V2WV16</accession>
<dbReference type="Proteomes" id="UP000017559">
    <property type="component" value="Unassembled WGS sequence"/>
</dbReference>
<gene>
    <name evidence="1" type="ORF">Moror_4137</name>
</gene>
<dbReference type="Gene3D" id="3.20.20.370">
    <property type="entry name" value="Glycoside hydrolase/deacetylase"/>
    <property type="match status" value="1"/>
</dbReference>
<dbReference type="NCBIfam" id="NF003816">
    <property type="entry name" value="PRK05406.1-5"/>
    <property type="match status" value="1"/>
</dbReference>
<sequence length="259" mass="28216">MSSKPLKATVNCDMGEGYSLYTIGNDDSLMKTIHLANIACGFHASDFSVMDKTVSLAKQNGVNVGAHPSLPDRQGFGRREMAMKPDELESCFVYQIGALQGFLIKHGLKLHHIKPHGAIYGQTSRDITLARAAVGICKMFTSENQNVAFVGLPGTAHQEAAAELGVKFIPEWFADLDYSPEGKLIITQVHTHVTEETVRKRVHALLKDRKVTTVDGSFLPFGTDVDEVSICCHSDTPDAVKVATLVKRLVDEHNLSAGL</sequence>
<evidence type="ECO:0000313" key="1">
    <source>
        <dbReference type="EMBL" id="ESK90673.1"/>
    </source>
</evidence>
<dbReference type="KEGG" id="mrr:Moror_4137"/>
<dbReference type="NCBIfam" id="NF003814">
    <property type="entry name" value="PRK05406.1-3"/>
    <property type="match status" value="1"/>
</dbReference>